<evidence type="ECO:0000256" key="3">
    <source>
        <dbReference type="ARBA" id="ARBA00023082"/>
    </source>
</evidence>
<protein>
    <submittedName>
        <fullName evidence="7">DNA-directed RNA polymerase sigma-70 factor</fullName>
    </submittedName>
</protein>
<dbReference type="NCBIfam" id="TIGR02937">
    <property type="entry name" value="sigma70-ECF"/>
    <property type="match status" value="1"/>
</dbReference>
<dbReference type="InterPro" id="IPR013325">
    <property type="entry name" value="RNA_pol_sigma_r2"/>
</dbReference>
<feature type="domain" description="RNA polymerase sigma factor 70 region 4 type 2" evidence="6">
    <location>
        <begin position="157"/>
        <end position="207"/>
    </location>
</feature>
<reference evidence="7 8" key="1">
    <citation type="submission" date="2019-08" db="EMBL/GenBank/DDBJ databases">
        <title>Complete genome sequence of Candidatus Uab amorphum.</title>
        <authorList>
            <person name="Shiratori T."/>
            <person name="Suzuki S."/>
            <person name="Kakizawa Y."/>
            <person name="Ishida K."/>
        </authorList>
    </citation>
    <scope>NUCLEOTIDE SEQUENCE [LARGE SCALE GENOMIC DNA]</scope>
    <source>
        <strain evidence="7 8">SRT547</strain>
    </source>
</reference>
<evidence type="ECO:0000256" key="4">
    <source>
        <dbReference type="ARBA" id="ARBA00023163"/>
    </source>
</evidence>
<dbReference type="SUPFAM" id="SSF88946">
    <property type="entry name" value="Sigma2 domain of RNA polymerase sigma factors"/>
    <property type="match status" value="1"/>
</dbReference>
<keyword evidence="7" id="KW-0240">DNA-directed RNA polymerase</keyword>
<dbReference type="Pfam" id="PF04542">
    <property type="entry name" value="Sigma70_r2"/>
    <property type="match status" value="1"/>
</dbReference>
<sequence length="218" mass="26180">MLSPFTNSFLYYRIIFRSFFKVFKFFCNHLHFLRNNNYTNLQNFISGLFGEKMTSFEEQLEHAIPGLIRYGKIVLGNVHDAEDFAQEVVLRTWRKRHLYALRKGKVTTWLYGFATKVLQEKLRKKKNAHCHHEILESIYVQWAKQQDVYCETPLEFLQECLEHVSSQDREILQLRYQDEYALPKIAQKLDKSVSAIKVHLHRLRKNLFHCIHRKMNKS</sequence>
<name>A0A5S9IHV9_UABAM</name>
<dbReference type="GO" id="GO:0006352">
    <property type="term" value="P:DNA-templated transcription initiation"/>
    <property type="evidence" value="ECO:0007669"/>
    <property type="project" value="InterPro"/>
</dbReference>
<dbReference type="AlphaFoldDB" id="A0A5S9IHV9"/>
<dbReference type="InterPro" id="IPR013324">
    <property type="entry name" value="RNA_pol_sigma_r3/r4-like"/>
</dbReference>
<keyword evidence="3" id="KW-0731">Sigma factor</keyword>
<dbReference type="InterPro" id="IPR014284">
    <property type="entry name" value="RNA_pol_sigma-70_dom"/>
</dbReference>
<keyword evidence="4" id="KW-0804">Transcription</keyword>
<proteinExistence type="inferred from homology"/>
<evidence type="ECO:0000256" key="2">
    <source>
        <dbReference type="ARBA" id="ARBA00023015"/>
    </source>
</evidence>
<evidence type="ECO:0000259" key="6">
    <source>
        <dbReference type="Pfam" id="PF08281"/>
    </source>
</evidence>
<dbReference type="InterPro" id="IPR036388">
    <property type="entry name" value="WH-like_DNA-bd_sf"/>
</dbReference>
<evidence type="ECO:0000256" key="1">
    <source>
        <dbReference type="ARBA" id="ARBA00010641"/>
    </source>
</evidence>
<dbReference type="InterPro" id="IPR013249">
    <property type="entry name" value="RNA_pol_sigma70_r4_t2"/>
</dbReference>
<dbReference type="InterPro" id="IPR039425">
    <property type="entry name" value="RNA_pol_sigma-70-like"/>
</dbReference>
<keyword evidence="8" id="KW-1185">Reference proteome</keyword>
<dbReference type="EMBL" id="AP019860">
    <property type="protein sequence ID" value="BBM82108.1"/>
    <property type="molecule type" value="Genomic_DNA"/>
</dbReference>
<accession>A0A5S9IHV9</accession>
<dbReference type="PANTHER" id="PTHR43133">
    <property type="entry name" value="RNA POLYMERASE ECF-TYPE SIGMA FACTO"/>
    <property type="match status" value="1"/>
</dbReference>
<gene>
    <name evidence="7" type="ORF">UABAM_00451</name>
</gene>
<dbReference type="Pfam" id="PF08281">
    <property type="entry name" value="Sigma70_r4_2"/>
    <property type="match status" value="1"/>
</dbReference>
<evidence type="ECO:0000313" key="8">
    <source>
        <dbReference type="Proteomes" id="UP000326354"/>
    </source>
</evidence>
<dbReference type="Gene3D" id="1.10.1740.10">
    <property type="match status" value="1"/>
</dbReference>
<dbReference type="InterPro" id="IPR007627">
    <property type="entry name" value="RNA_pol_sigma70_r2"/>
</dbReference>
<evidence type="ECO:0000259" key="5">
    <source>
        <dbReference type="Pfam" id="PF04542"/>
    </source>
</evidence>
<dbReference type="GO" id="GO:0003677">
    <property type="term" value="F:DNA binding"/>
    <property type="evidence" value="ECO:0007669"/>
    <property type="project" value="InterPro"/>
</dbReference>
<dbReference type="PANTHER" id="PTHR43133:SF51">
    <property type="entry name" value="RNA POLYMERASE SIGMA FACTOR"/>
    <property type="match status" value="1"/>
</dbReference>
<comment type="similarity">
    <text evidence="1">Belongs to the sigma-70 factor family. ECF subfamily.</text>
</comment>
<dbReference type="GO" id="GO:0016987">
    <property type="term" value="F:sigma factor activity"/>
    <property type="evidence" value="ECO:0007669"/>
    <property type="project" value="UniProtKB-KW"/>
</dbReference>
<keyword evidence="2" id="KW-0805">Transcription regulation</keyword>
<dbReference type="GO" id="GO:0000428">
    <property type="term" value="C:DNA-directed RNA polymerase complex"/>
    <property type="evidence" value="ECO:0007669"/>
    <property type="project" value="UniProtKB-KW"/>
</dbReference>
<dbReference type="KEGG" id="uam:UABAM_00451"/>
<dbReference type="Gene3D" id="1.10.10.10">
    <property type="entry name" value="Winged helix-like DNA-binding domain superfamily/Winged helix DNA-binding domain"/>
    <property type="match status" value="1"/>
</dbReference>
<organism evidence="7 8">
    <name type="scientific">Uabimicrobium amorphum</name>
    <dbReference type="NCBI Taxonomy" id="2596890"/>
    <lineage>
        <taxon>Bacteria</taxon>
        <taxon>Pseudomonadati</taxon>
        <taxon>Planctomycetota</taxon>
        <taxon>Candidatus Uabimicrobiia</taxon>
        <taxon>Candidatus Uabimicrobiales</taxon>
        <taxon>Candidatus Uabimicrobiaceae</taxon>
        <taxon>Candidatus Uabimicrobium</taxon>
    </lineage>
</organism>
<evidence type="ECO:0000313" key="7">
    <source>
        <dbReference type="EMBL" id="BBM82108.1"/>
    </source>
</evidence>
<dbReference type="Proteomes" id="UP000326354">
    <property type="component" value="Chromosome"/>
</dbReference>
<dbReference type="SUPFAM" id="SSF88659">
    <property type="entry name" value="Sigma3 and sigma4 domains of RNA polymerase sigma factors"/>
    <property type="match status" value="1"/>
</dbReference>
<feature type="domain" description="RNA polymerase sigma-70 region 2" evidence="5">
    <location>
        <begin position="65"/>
        <end position="126"/>
    </location>
</feature>